<keyword evidence="4" id="KW-0433">Leucine-rich repeat</keyword>
<dbReference type="PANTHER" id="PTHR45974">
    <property type="entry name" value="RECEPTOR-LIKE PROTEIN 55"/>
    <property type="match status" value="1"/>
</dbReference>
<feature type="domain" description="Protein kinase" evidence="16">
    <location>
        <begin position="628"/>
        <end position="908"/>
    </location>
</feature>
<dbReference type="Proteomes" id="UP001311915">
    <property type="component" value="Unassembled WGS sequence"/>
</dbReference>
<keyword evidence="8" id="KW-0677">Repeat</keyword>
<evidence type="ECO:0000256" key="4">
    <source>
        <dbReference type="ARBA" id="ARBA00022614"/>
    </source>
</evidence>
<evidence type="ECO:0000313" key="17">
    <source>
        <dbReference type="EMBL" id="KAK4739504.1"/>
    </source>
</evidence>
<dbReference type="SUPFAM" id="SSF56112">
    <property type="entry name" value="Protein kinase-like (PK-like)"/>
    <property type="match status" value="1"/>
</dbReference>
<dbReference type="FunFam" id="3.30.200.20:FF:000125">
    <property type="entry name" value="Protein STRUBBELIG-RECEPTOR FAMILY 8"/>
    <property type="match status" value="1"/>
</dbReference>
<evidence type="ECO:0000256" key="12">
    <source>
        <dbReference type="ARBA" id="ARBA00022989"/>
    </source>
</evidence>
<reference evidence="17 18" key="1">
    <citation type="submission" date="2023-10" db="EMBL/GenBank/DDBJ databases">
        <title>Genome-Wide Identification Analysis in wild type Solanum Pinnatisectum Reveals Some Genes Defensing Phytophthora Infestans.</title>
        <authorList>
            <person name="Sun C."/>
        </authorList>
    </citation>
    <scope>NUCLEOTIDE SEQUENCE [LARGE SCALE GENOMIC DNA]</scope>
    <source>
        <strain evidence="17">LQN</strain>
        <tissue evidence="17">Leaf</tissue>
    </source>
</reference>
<evidence type="ECO:0000256" key="15">
    <source>
        <dbReference type="SAM" id="Phobius"/>
    </source>
</evidence>
<organism evidence="17 18">
    <name type="scientific">Solanum pinnatisectum</name>
    <name type="common">tansyleaf nightshade</name>
    <dbReference type="NCBI Taxonomy" id="50273"/>
    <lineage>
        <taxon>Eukaryota</taxon>
        <taxon>Viridiplantae</taxon>
        <taxon>Streptophyta</taxon>
        <taxon>Embryophyta</taxon>
        <taxon>Tracheophyta</taxon>
        <taxon>Spermatophyta</taxon>
        <taxon>Magnoliopsida</taxon>
        <taxon>eudicotyledons</taxon>
        <taxon>Gunneridae</taxon>
        <taxon>Pentapetalae</taxon>
        <taxon>asterids</taxon>
        <taxon>lamiids</taxon>
        <taxon>Solanales</taxon>
        <taxon>Solanaceae</taxon>
        <taxon>Solanoideae</taxon>
        <taxon>Solaneae</taxon>
        <taxon>Solanum</taxon>
    </lineage>
</organism>
<protein>
    <recommendedName>
        <fullName evidence="2">non-specific serine/threonine protein kinase</fullName>
        <ecNumber evidence="2">2.7.11.1</ecNumber>
    </recommendedName>
</protein>
<gene>
    <name evidence="17" type="ORF">R3W88_003201</name>
</gene>
<evidence type="ECO:0000256" key="3">
    <source>
        <dbReference type="ARBA" id="ARBA00022527"/>
    </source>
</evidence>
<evidence type="ECO:0000256" key="11">
    <source>
        <dbReference type="ARBA" id="ARBA00022840"/>
    </source>
</evidence>
<name>A0AAV9MR61_9SOLN</name>
<feature type="transmembrane region" description="Helical" evidence="15">
    <location>
        <begin position="12"/>
        <end position="29"/>
    </location>
</feature>
<dbReference type="InterPro" id="IPR001245">
    <property type="entry name" value="Ser-Thr/Tyr_kinase_cat_dom"/>
</dbReference>
<evidence type="ECO:0000256" key="1">
    <source>
        <dbReference type="ARBA" id="ARBA00004167"/>
    </source>
</evidence>
<evidence type="ECO:0000256" key="5">
    <source>
        <dbReference type="ARBA" id="ARBA00022679"/>
    </source>
</evidence>
<evidence type="ECO:0000256" key="6">
    <source>
        <dbReference type="ARBA" id="ARBA00022692"/>
    </source>
</evidence>
<dbReference type="EMBL" id="JAWPEI010000001">
    <property type="protein sequence ID" value="KAK4739504.1"/>
    <property type="molecule type" value="Genomic_DNA"/>
</dbReference>
<comment type="caution">
    <text evidence="17">The sequence shown here is derived from an EMBL/GenBank/DDBJ whole genome shotgun (WGS) entry which is preliminary data.</text>
</comment>
<dbReference type="GO" id="GO:0004674">
    <property type="term" value="F:protein serine/threonine kinase activity"/>
    <property type="evidence" value="ECO:0007669"/>
    <property type="project" value="UniProtKB-KW"/>
</dbReference>
<evidence type="ECO:0000313" key="18">
    <source>
        <dbReference type="Proteomes" id="UP001311915"/>
    </source>
</evidence>
<dbReference type="PROSITE" id="PS50011">
    <property type="entry name" value="PROTEIN_KINASE_DOM"/>
    <property type="match status" value="1"/>
</dbReference>
<sequence>MVVSLAMTLQILVYFLVVLIHVLSIAAWTNPVDAAALKSLTNYWYGPSDWNGADPCGSSWEGVGCRNSRVISITLSSIRLKGQLSGDVQGLSELETLDLSYNKDLTGSLPQSIGRLTNLSNLILVGCGFSGPIPDSIGSLTRLAFLSLNSNQFTGRIPATIGYLTELHWLDLSDNKIERNIPVSNGSNPGLDMLVNTKRFHFGKNQLSGEIPARLFHSKMTLTHLLVENNKFTGVIPDTLGFVQTMKVLRLDRNLFNGSVPQNLNNLIHVNVLHISNNKLNGLLPNLTGMNVLNYLDMSSNAFNASDFPSRIPSLQSLTTLVMENTGLQGSVPASLSSLHQLQTVILRNNKLNGSLEIESTYSNQLQLIDVQNNLIESFTQNQGNPFCNERGEGTETYCIKTQQTETYSTPLQNCLAIECSSNQVSSPACKCAFPYVGNLIFRAPSFLNLGNITTYETLEKSLMLLFQERQLPVESVSLHNPTIDSDDYYLVIHLQVFPSSQDSFNATGVAGIGFVLSNQIFNPPSSFGLYVFINDGYKYLAETSTGSKKSSSTGIIIGATVGGSVLAILALIIGIYAFRQKKRAEDAAKRSDPFASWDSNKHSGTVPQLTGARFFSFEELKKWTNNFSETNDNGCGGYGKVYRGTFPNGELVAIKRALQGSAQGAHEFKSEIELLSRIHHKNVVGLAGFCFDRAEQMLVYEYIPNGTLKDGLSGKTGIRLDWMRRLNIAIGAARGLQYLHDLVSPPIIHRDIKSNNILLDGNLNAKVSDFGLSRFLGERDHITTQVKGTMGYMDPEYYMTNQLTEKSDVFSFGVVLLEIVTGKVPIDKGRYIVKEVKDAMDMTKDLYNLHEILDPVVRSGATPRSLEKLVDLALKCVEEGGVNRPKMSEVVKQIENIMEIERLNPYADAASTSATYEGASHPYTESLFVYSEA</sequence>
<evidence type="ECO:0000256" key="10">
    <source>
        <dbReference type="ARBA" id="ARBA00022777"/>
    </source>
</evidence>
<keyword evidence="11" id="KW-0067">ATP-binding</keyword>
<dbReference type="GO" id="GO:0005524">
    <property type="term" value="F:ATP binding"/>
    <property type="evidence" value="ECO:0007669"/>
    <property type="project" value="UniProtKB-KW"/>
</dbReference>
<keyword evidence="7" id="KW-0732">Signal</keyword>
<evidence type="ECO:0000256" key="8">
    <source>
        <dbReference type="ARBA" id="ARBA00022737"/>
    </source>
</evidence>
<keyword evidence="9" id="KW-0547">Nucleotide-binding</keyword>
<evidence type="ECO:0000256" key="2">
    <source>
        <dbReference type="ARBA" id="ARBA00012513"/>
    </source>
</evidence>
<dbReference type="Pfam" id="PF07714">
    <property type="entry name" value="PK_Tyr_Ser-Thr"/>
    <property type="match status" value="1"/>
</dbReference>
<dbReference type="Pfam" id="PF00560">
    <property type="entry name" value="LRR_1"/>
    <property type="match status" value="1"/>
</dbReference>
<evidence type="ECO:0000256" key="7">
    <source>
        <dbReference type="ARBA" id="ARBA00022729"/>
    </source>
</evidence>
<dbReference type="GO" id="GO:0016020">
    <property type="term" value="C:membrane"/>
    <property type="evidence" value="ECO:0007669"/>
    <property type="project" value="UniProtKB-SubCell"/>
</dbReference>
<keyword evidence="3" id="KW-0723">Serine/threonine-protein kinase</keyword>
<evidence type="ECO:0000256" key="14">
    <source>
        <dbReference type="ARBA" id="ARBA00023180"/>
    </source>
</evidence>
<evidence type="ECO:0000256" key="13">
    <source>
        <dbReference type="ARBA" id="ARBA00023136"/>
    </source>
</evidence>
<dbReference type="Gene3D" id="1.10.510.10">
    <property type="entry name" value="Transferase(Phosphotransferase) domain 1"/>
    <property type="match status" value="1"/>
</dbReference>
<feature type="transmembrane region" description="Helical" evidence="15">
    <location>
        <begin position="556"/>
        <end position="579"/>
    </location>
</feature>
<dbReference type="InterPro" id="IPR032675">
    <property type="entry name" value="LRR_dom_sf"/>
</dbReference>
<keyword evidence="10" id="KW-0418">Kinase</keyword>
<dbReference type="SMART" id="SM00220">
    <property type="entry name" value="S_TKc"/>
    <property type="match status" value="1"/>
</dbReference>
<evidence type="ECO:0000259" key="16">
    <source>
        <dbReference type="PROSITE" id="PS50011"/>
    </source>
</evidence>
<dbReference type="InterPro" id="IPR000719">
    <property type="entry name" value="Prot_kinase_dom"/>
</dbReference>
<dbReference type="InterPro" id="IPR011009">
    <property type="entry name" value="Kinase-like_dom_sf"/>
</dbReference>
<dbReference type="Gene3D" id="3.80.10.10">
    <property type="entry name" value="Ribonuclease Inhibitor"/>
    <property type="match status" value="3"/>
</dbReference>
<keyword evidence="12 15" id="KW-1133">Transmembrane helix</keyword>
<keyword evidence="5" id="KW-0808">Transferase</keyword>
<keyword evidence="14" id="KW-0325">Glycoprotein</keyword>
<proteinExistence type="predicted"/>
<keyword evidence="13 15" id="KW-0472">Membrane</keyword>
<dbReference type="FunFam" id="3.80.10.10:FF:000542">
    <property type="entry name" value="Leucine-rich repeat protein kinase family protein"/>
    <property type="match status" value="1"/>
</dbReference>
<dbReference type="FunFam" id="1.10.510.10:FF:000453">
    <property type="entry name" value="LRR receptor-like serine/threonine-protein kinase HSL2"/>
    <property type="match status" value="1"/>
</dbReference>
<accession>A0AAV9MR61</accession>
<dbReference type="SUPFAM" id="SSF52058">
    <property type="entry name" value="L domain-like"/>
    <property type="match status" value="1"/>
</dbReference>
<dbReference type="Gene3D" id="3.30.200.20">
    <property type="entry name" value="Phosphorylase Kinase, domain 1"/>
    <property type="match status" value="1"/>
</dbReference>
<keyword evidence="18" id="KW-1185">Reference proteome</keyword>
<dbReference type="PANTHER" id="PTHR45974:SF266">
    <property type="entry name" value="LEUCINE-RICH REPEAT RECEPTOR PROTEIN KINASE HPCA1"/>
    <property type="match status" value="1"/>
</dbReference>
<dbReference type="PROSITE" id="PS00108">
    <property type="entry name" value="PROTEIN_KINASE_ST"/>
    <property type="match status" value="1"/>
</dbReference>
<dbReference type="CDD" id="cd14066">
    <property type="entry name" value="STKc_IRAK"/>
    <property type="match status" value="1"/>
</dbReference>
<comment type="subcellular location">
    <subcellularLocation>
        <location evidence="1">Membrane</location>
        <topology evidence="1">Single-pass membrane protein</topology>
    </subcellularLocation>
</comment>
<dbReference type="AlphaFoldDB" id="A0AAV9MR61"/>
<dbReference type="InterPro" id="IPR001611">
    <property type="entry name" value="Leu-rich_rpt"/>
</dbReference>
<dbReference type="FunFam" id="3.80.10.10:FF:000363">
    <property type="entry name" value="Leucine-rich repeat family protein"/>
    <property type="match status" value="1"/>
</dbReference>
<evidence type="ECO:0000256" key="9">
    <source>
        <dbReference type="ARBA" id="ARBA00022741"/>
    </source>
</evidence>
<dbReference type="EC" id="2.7.11.1" evidence="2"/>
<keyword evidence="6 15" id="KW-0812">Transmembrane</keyword>
<dbReference type="InterPro" id="IPR008271">
    <property type="entry name" value="Ser/Thr_kinase_AS"/>
</dbReference>